<dbReference type="Gene3D" id="2.60.40.10">
    <property type="entry name" value="Immunoglobulins"/>
    <property type="match status" value="1"/>
</dbReference>
<dbReference type="InterPro" id="IPR001251">
    <property type="entry name" value="CRAL-TRIO_dom"/>
</dbReference>
<evidence type="ECO:0000313" key="4">
    <source>
        <dbReference type="EMBL" id="KAK7870430.1"/>
    </source>
</evidence>
<dbReference type="EMBL" id="JAZDUA010000057">
    <property type="protein sequence ID" value="KAK7870430.1"/>
    <property type="molecule type" value="Genomic_DNA"/>
</dbReference>
<name>A0AAN9VSD0_9ORTH</name>
<dbReference type="InterPro" id="IPR008962">
    <property type="entry name" value="PapD-like_sf"/>
</dbReference>
<dbReference type="InterPro" id="IPR036865">
    <property type="entry name" value="CRAL-TRIO_dom_sf"/>
</dbReference>
<dbReference type="Pfam" id="PF00635">
    <property type="entry name" value="Motile_Sperm"/>
    <property type="match status" value="1"/>
</dbReference>
<keyword evidence="5" id="KW-1185">Reference proteome</keyword>
<dbReference type="PANTHER" id="PTHR46384">
    <property type="entry name" value="MOTILE SPERM DOMAIN-CONTAINING PROTEIN 2"/>
    <property type="match status" value="1"/>
</dbReference>
<keyword evidence="1" id="KW-0812">Transmembrane</keyword>
<feature type="transmembrane region" description="Helical" evidence="1">
    <location>
        <begin position="458"/>
        <end position="476"/>
    </location>
</feature>
<dbReference type="Pfam" id="PF00650">
    <property type="entry name" value="CRAL_TRIO"/>
    <property type="match status" value="1"/>
</dbReference>
<reference evidence="4 5" key="1">
    <citation type="submission" date="2024-03" db="EMBL/GenBank/DDBJ databases">
        <title>The genome assembly and annotation of the cricket Gryllus longicercus Weissman &amp; Gray.</title>
        <authorList>
            <person name="Szrajer S."/>
            <person name="Gray D."/>
            <person name="Ylla G."/>
        </authorList>
    </citation>
    <scope>NUCLEOTIDE SEQUENCE [LARGE SCALE GENOMIC DNA]</scope>
    <source>
        <strain evidence="4">DAG 2021-001</strain>
        <tissue evidence="4">Whole body minus gut</tissue>
    </source>
</reference>
<gene>
    <name evidence="4" type="ORF">R5R35_000720</name>
</gene>
<organism evidence="4 5">
    <name type="scientific">Gryllus longicercus</name>
    <dbReference type="NCBI Taxonomy" id="2509291"/>
    <lineage>
        <taxon>Eukaryota</taxon>
        <taxon>Metazoa</taxon>
        <taxon>Ecdysozoa</taxon>
        <taxon>Arthropoda</taxon>
        <taxon>Hexapoda</taxon>
        <taxon>Insecta</taxon>
        <taxon>Pterygota</taxon>
        <taxon>Neoptera</taxon>
        <taxon>Polyneoptera</taxon>
        <taxon>Orthoptera</taxon>
        <taxon>Ensifera</taxon>
        <taxon>Gryllidea</taxon>
        <taxon>Grylloidea</taxon>
        <taxon>Gryllidae</taxon>
        <taxon>Gryllinae</taxon>
        <taxon>Gryllus</taxon>
    </lineage>
</organism>
<dbReference type="AlphaFoldDB" id="A0AAN9VSD0"/>
<dbReference type="SMART" id="SM00516">
    <property type="entry name" value="SEC14"/>
    <property type="match status" value="1"/>
</dbReference>
<sequence>MDPSPQQIQELRSKFLQKLETDGAPAPEGFHAADLAKVKNGDDWLRRFLVHCELDMNLTLQMLWDTCEWRSKFGTNEITENNVKREYLEDGSLYVHNRDIDGRSLLIFNCKKHVKGQRDMDDLKRCVVYWFERLERMDKGKPVTIFFDMAETGLANMDMDFTKYLISLFKQYYPDFLNYIIIFEMPWILNAAFKIIKSWLPAKAVQKIRFVNKGSLKTVVNADQALKVWGGQDDYTFSFVPEQKSASTERADKKVHFADGSPLNESFPGGFGDAQSKQDGLPNNNVSLQITPSDAISFTIEGTEMTGTITLTNNDDKIISYKIKTTSPEKFRVRPSTGVLAPSESVSINVVLQPGYQLAGLSRDKFLIMNLPVDSTDMSPQELAELWKQTSGKNVGHHRLKCNLGSATPESALKNGTAFSSPTSMDLEQQIRQIASGVSQLRDHHEKLCADLRFTQKLQWLTIGIVLLGFILAIFFSQRHSSGETCFAG</sequence>
<accession>A0AAN9VSD0</accession>
<dbReference type="SUPFAM" id="SSF49354">
    <property type="entry name" value="PapD-like"/>
    <property type="match status" value="1"/>
</dbReference>
<dbReference type="GO" id="GO:0140284">
    <property type="term" value="C:endoplasmic reticulum-endosome membrane contact site"/>
    <property type="evidence" value="ECO:0007669"/>
    <property type="project" value="TreeGrafter"/>
</dbReference>
<evidence type="ECO:0000313" key="5">
    <source>
        <dbReference type="Proteomes" id="UP001378592"/>
    </source>
</evidence>
<dbReference type="Gene3D" id="3.40.525.10">
    <property type="entry name" value="CRAL-TRIO lipid binding domain"/>
    <property type="match status" value="1"/>
</dbReference>
<dbReference type="PANTHER" id="PTHR46384:SF1">
    <property type="entry name" value="MOTILE SPERM DOMAIN-CONTAINING PROTEIN 2"/>
    <property type="match status" value="1"/>
</dbReference>
<dbReference type="InterPro" id="IPR013783">
    <property type="entry name" value="Ig-like_fold"/>
</dbReference>
<dbReference type="InterPro" id="IPR000535">
    <property type="entry name" value="MSP_dom"/>
</dbReference>
<dbReference type="CDD" id="cd00170">
    <property type="entry name" value="SEC14"/>
    <property type="match status" value="1"/>
</dbReference>
<dbReference type="SUPFAM" id="SSF52087">
    <property type="entry name" value="CRAL/TRIO domain"/>
    <property type="match status" value="1"/>
</dbReference>
<dbReference type="Proteomes" id="UP001378592">
    <property type="component" value="Unassembled WGS sequence"/>
</dbReference>
<comment type="caution">
    <text evidence="4">The sequence shown here is derived from an EMBL/GenBank/DDBJ whole genome shotgun (WGS) entry which is preliminary data.</text>
</comment>
<proteinExistence type="predicted"/>
<evidence type="ECO:0000256" key="1">
    <source>
        <dbReference type="SAM" id="Phobius"/>
    </source>
</evidence>
<evidence type="ECO:0008006" key="6">
    <source>
        <dbReference type="Google" id="ProtNLM"/>
    </source>
</evidence>
<dbReference type="GO" id="GO:0012505">
    <property type="term" value="C:endomembrane system"/>
    <property type="evidence" value="ECO:0007669"/>
    <property type="project" value="TreeGrafter"/>
</dbReference>
<dbReference type="PROSITE" id="PS50202">
    <property type="entry name" value="MSP"/>
    <property type="match status" value="1"/>
</dbReference>
<dbReference type="PROSITE" id="PS50191">
    <property type="entry name" value="CRAL_TRIO"/>
    <property type="match status" value="1"/>
</dbReference>
<feature type="domain" description="MSP" evidence="3">
    <location>
        <begin position="287"/>
        <end position="405"/>
    </location>
</feature>
<feature type="domain" description="CRAL-TRIO" evidence="2">
    <location>
        <begin position="80"/>
        <end position="237"/>
    </location>
</feature>
<evidence type="ECO:0000259" key="2">
    <source>
        <dbReference type="PROSITE" id="PS50191"/>
    </source>
</evidence>
<protein>
    <recommendedName>
        <fullName evidence="6">Motile sperm domain-containing protein 2</fullName>
    </recommendedName>
</protein>
<dbReference type="SUPFAM" id="SSF46938">
    <property type="entry name" value="CRAL/TRIO N-terminal domain"/>
    <property type="match status" value="1"/>
</dbReference>
<dbReference type="InterPro" id="IPR053012">
    <property type="entry name" value="ER-organelle_contact"/>
</dbReference>
<dbReference type="InterPro" id="IPR036273">
    <property type="entry name" value="CRAL/TRIO_N_dom_sf"/>
</dbReference>
<keyword evidence="1" id="KW-0472">Membrane</keyword>
<keyword evidence="1" id="KW-1133">Transmembrane helix</keyword>
<evidence type="ECO:0000259" key="3">
    <source>
        <dbReference type="PROSITE" id="PS50202"/>
    </source>
</evidence>